<evidence type="ECO:0000313" key="7">
    <source>
        <dbReference type="EMBL" id="KAF5386762.1"/>
    </source>
</evidence>
<dbReference type="SUPFAM" id="SSF103473">
    <property type="entry name" value="MFS general substrate transporter"/>
    <property type="match status" value="1"/>
</dbReference>
<name>A0A8H5HNX8_9AGAR</name>
<organism evidence="7 8">
    <name type="scientific">Tricholomella constricta</name>
    <dbReference type="NCBI Taxonomy" id="117010"/>
    <lineage>
        <taxon>Eukaryota</taxon>
        <taxon>Fungi</taxon>
        <taxon>Dikarya</taxon>
        <taxon>Basidiomycota</taxon>
        <taxon>Agaricomycotina</taxon>
        <taxon>Agaricomycetes</taxon>
        <taxon>Agaricomycetidae</taxon>
        <taxon>Agaricales</taxon>
        <taxon>Tricholomatineae</taxon>
        <taxon>Lyophyllaceae</taxon>
        <taxon>Tricholomella</taxon>
    </lineage>
</organism>
<feature type="transmembrane region" description="Helical" evidence="6">
    <location>
        <begin position="215"/>
        <end position="234"/>
    </location>
</feature>
<feature type="transmembrane region" description="Helical" evidence="6">
    <location>
        <begin position="155"/>
        <end position="175"/>
    </location>
</feature>
<dbReference type="GO" id="GO:0016020">
    <property type="term" value="C:membrane"/>
    <property type="evidence" value="ECO:0007669"/>
    <property type="project" value="UniProtKB-SubCell"/>
</dbReference>
<feature type="transmembrane region" description="Helical" evidence="6">
    <location>
        <begin position="329"/>
        <end position="349"/>
    </location>
</feature>
<keyword evidence="4 6" id="KW-1133">Transmembrane helix</keyword>
<dbReference type="Proteomes" id="UP000565441">
    <property type="component" value="Unassembled WGS sequence"/>
</dbReference>
<dbReference type="PANTHER" id="PTHR23504:SF15">
    <property type="entry name" value="MAJOR FACILITATOR SUPERFAMILY (MFS) PROFILE DOMAIN-CONTAINING PROTEIN"/>
    <property type="match status" value="1"/>
</dbReference>
<accession>A0A8H5HNX8</accession>
<dbReference type="EMBL" id="JAACJP010000002">
    <property type="protein sequence ID" value="KAF5386762.1"/>
    <property type="molecule type" value="Genomic_DNA"/>
</dbReference>
<evidence type="ECO:0000256" key="4">
    <source>
        <dbReference type="ARBA" id="ARBA00022989"/>
    </source>
</evidence>
<keyword evidence="3 6" id="KW-0812">Transmembrane</keyword>
<reference evidence="7 8" key="1">
    <citation type="journal article" date="2020" name="ISME J.">
        <title>Uncovering the hidden diversity of litter-decomposition mechanisms in mushroom-forming fungi.</title>
        <authorList>
            <person name="Floudas D."/>
            <person name="Bentzer J."/>
            <person name="Ahren D."/>
            <person name="Johansson T."/>
            <person name="Persson P."/>
            <person name="Tunlid A."/>
        </authorList>
    </citation>
    <scope>NUCLEOTIDE SEQUENCE [LARGE SCALE GENOMIC DNA]</scope>
    <source>
        <strain evidence="7 8">CBS 661.87</strain>
    </source>
</reference>
<keyword evidence="2" id="KW-0813">Transport</keyword>
<evidence type="ECO:0000256" key="3">
    <source>
        <dbReference type="ARBA" id="ARBA00022692"/>
    </source>
</evidence>
<sequence length="363" mass="38914">MVVEAQIHPVVPTPLPKAQLAALCSVFPYINEFITILNVTNDPSQIGFYSGLVESSFAIAQLFSIYQWATLSVLSAPNTELTQRPAGLFSGNVAVIHSVLGELTDSTNQALAFPIYGLFWPLGSIIGPLIGGTLSNPATKYPALFDIPLLRMFPYLLPCFAAALLGLCGVVLAYYLLDEASLLRKKAFDPFDVVFVLFCYSPVETGGLAFSATQIGYSLAVAGAISAGIQLLFMPTLLRTFEITKLYTFCMSLWPITFAALPFLNLLARSGLDAATGTIDSESLGTIWIGIAFVLGSTNGLVQFAMCLARAFAPAFVSSAFALSVDLKFLGGHLWVVVMVTICFLGSYLGRSIAHCKVTDVAR</sequence>
<keyword evidence="5 6" id="KW-0472">Membrane</keyword>
<evidence type="ECO:0000313" key="8">
    <source>
        <dbReference type="Proteomes" id="UP000565441"/>
    </source>
</evidence>
<proteinExistence type="predicted"/>
<comment type="subcellular location">
    <subcellularLocation>
        <location evidence="1">Membrane</location>
        <topology evidence="1">Multi-pass membrane protein</topology>
    </subcellularLocation>
</comment>
<evidence type="ECO:0000256" key="2">
    <source>
        <dbReference type="ARBA" id="ARBA00022448"/>
    </source>
</evidence>
<gene>
    <name evidence="7" type="ORF">D9615_001646</name>
</gene>
<feature type="transmembrane region" description="Helical" evidence="6">
    <location>
        <begin position="287"/>
        <end position="308"/>
    </location>
</feature>
<dbReference type="PANTHER" id="PTHR23504">
    <property type="entry name" value="MAJOR FACILITATOR SUPERFAMILY DOMAIN-CONTAINING PROTEIN 10"/>
    <property type="match status" value="1"/>
</dbReference>
<evidence type="ECO:0000256" key="6">
    <source>
        <dbReference type="SAM" id="Phobius"/>
    </source>
</evidence>
<dbReference type="OrthoDB" id="419616at2759"/>
<protein>
    <submittedName>
        <fullName evidence="7">Uncharacterized protein</fullName>
    </submittedName>
</protein>
<dbReference type="InterPro" id="IPR036259">
    <property type="entry name" value="MFS_trans_sf"/>
</dbReference>
<feature type="transmembrane region" description="Helical" evidence="6">
    <location>
        <begin position="115"/>
        <end position="135"/>
    </location>
</feature>
<comment type="caution">
    <text evidence="7">The sequence shown here is derived from an EMBL/GenBank/DDBJ whole genome shotgun (WGS) entry which is preliminary data.</text>
</comment>
<dbReference type="Gene3D" id="1.20.1250.20">
    <property type="entry name" value="MFS general substrate transporter like domains"/>
    <property type="match status" value="1"/>
</dbReference>
<feature type="transmembrane region" description="Helical" evidence="6">
    <location>
        <begin position="246"/>
        <end position="267"/>
    </location>
</feature>
<dbReference type="AlphaFoldDB" id="A0A8H5HNX8"/>
<evidence type="ECO:0000256" key="1">
    <source>
        <dbReference type="ARBA" id="ARBA00004141"/>
    </source>
</evidence>
<evidence type="ECO:0000256" key="5">
    <source>
        <dbReference type="ARBA" id="ARBA00023136"/>
    </source>
</evidence>
<keyword evidence="8" id="KW-1185">Reference proteome</keyword>